<feature type="repeat" description="WD" evidence="3">
    <location>
        <begin position="207"/>
        <end position="249"/>
    </location>
</feature>
<dbReference type="OrthoDB" id="10264376at2759"/>
<feature type="repeat" description="WD" evidence="3">
    <location>
        <begin position="321"/>
        <end position="352"/>
    </location>
</feature>
<feature type="region of interest" description="Disordered" evidence="4">
    <location>
        <begin position="20"/>
        <end position="95"/>
    </location>
</feature>
<dbReference type="PANTHER" id="PTHR16017">
    <property type="entry name" value="GASTRULATION DEFECTIVE PROTEIN 1-RELATED"/>
    <property type="match status" value="1"/>
</dbReference>
<proteinExistence type="predicted"/>
<keyword evidence="1 3" id="KW-0853">WD repeat</keyword>
<comment type="caution">
    <text evidence="5">The sequence shown here is derived from an EMBL/GenBank/DDBJ whole genome shotgun (WGS) entry which is preliminary data.</text>
</comment>
<feature type="compositionally biased region" description="Basic and acidic residues" evidence="4">
    <location>
        <begin position="27"/>
        <end position="39"/>
    </location>
</feature>
<dbReference type="AlphaFoldDB" id="A0A9P4MSZ9"/>
<dbReference type="PROSITE" id="PS50082">
    <property type="entry name" value="WD_REPEATS_2"/>
    <property type="match status" value="3"/>
</dbReference>
<dbReference type="GO" id="GO:0005634">
    <property type="term" value="C:nucleus"/>
    <property type="evidence" value="ECO:0007669"/>
    <property type="project" value="TreeGrafter"/>
</dbReference>
<dbReference type="InterPro" id="IPR015943">
    <property type="entry name" value="WD40/YVTN_repeat-like_dom_sf"/>
</dbReference>
<evidence type="ECO:0000313" key="6">
    <source>
        <dbReference type="Proteomes" id="UP000799439"/>
    </source>
</evidence>
<organism evidence="5 6">
    <name type="scientific">Myriangium duriaei CBS 260.36</name>
    <dbReference type="NCBI Taxonomy" id="1168546"/>
    <lineage>
        <taxon>Eukaryota</taxon>
        <taxon>Fungi</taxon>
        <taxon>Dikarya</taxon>
        <taxon>Ascomycota</taxon>
        <taxon>Pezizomycotina</taxon>
        <taxon>Dothideomycetes</taxon>
        <taxon>Dothideomycetidae</taxon>
        <taxon>Myriangiales</taxon>
        <taxon>Myriangiaceae</taxon>
        <taxon>Myriangium</taxon>
    </lineage>
</organism>
<keyword evidence="6" id="KW-1185">Reference proteome</keyword>
<dbReference type="Gene3D" id="2.130.10.10">
    <property type="entry name" value="YVTN repeat-like/Quinoprotein amine dehydrogenase"/>
    <property type="match status" value="2"/>
</dbReference>
<keyword evidence="2" id="KW-0677">Repeat</keyword>
<reference evidence="5" key="1">
    <citation type="journal article" date="2020" name="Stud. Mycol.">
        <title>101 Dothideomycetes genomes: a test case for predicting lifestyles and emergence of pathogens.</title>
        <authorList>
            <person name="Haridas S."/>
            <person name="Albert R."/>
            <person name="Binder M."/>
            <person name="Bloem J."/>
            <person name="Labutti K."/>
            <person name="Salamov A."/>
            <person name="Andreopoulos B."/>
            <person name="Baker S."/>
            <person name="Barry K."/>
            <person name="Bills G."/>
            <person name="Bluhm B."/>
            <person name="Cannon C."/>
            <person name="Castanera R."/>
            <person name="Culley D."/>
            <person name="Daum C."/>
            <person name="Ezra D."/>
            <person name="Gonzalez J."/>
            <person name="Henrissat B."/>
            <person name="Kuo A."/>
            <person name="Liang C."/>
            <person name="Lipzen A."/>
            <person name="Lutzoni F."/>
            <person name="Magnuson J."/>
            <person name="Mondo S."/>
            <person name="Nolan M."/>
            <person name="Ohm R."/>
            <person name="Pangilinan J."/>
            <person name="Park H.-J."/>
            <person name="Ramirez L."/>
            <person name="Alfaro M."/>
            <person name="Sun H."/>
            <person name="Tritt A."/>
            <person name="Yoshinaga Y."/>
            <person name="Zwiers L.-H."/>
            <person name="Turgeon B."/>
            <person name="Goodwin S."/>
            <person name="Spatafora J."/>
            <person name="Crous P."/>
            <person name="Grigoriev I."/>
        </authorList>
    </citation>
    <scope>NUCLEOTIDE SEQUENCE</scope>
    <source>
        <strain evidence="5">CBS 260.36</strain>
    </source>
</reference>
<dbReference type="InterPro" id="IPR051858">
    <property type="entry name" value="WD_repeat_GAD-1"/>
</dbReference>
<feature type="region of interest" description="Disordered" evidence="4">
    <location>
        <begin position="485"/>
        <end position="526"/>
    </location>
</feature>
<dbReference type="GO" id="GO:0035861">
    <property type="term" value="C:site of double-strand break"/>
    <property type="evidence" value="ECO:0007669"/>
    <property type="project" value="TreeGrafter"/>
</dbReference>
<protein>
    <submittedName>
        <fullName evidence="5">WD repeat protein</fullName>
    </submittedName>
</protein>
<dbReference type="InterPro" id="IPR001680">
    <property type="entry name" value="WD40_rpt"/>
</dbReference>
<feature type="region of interest" description="Disordered" evidence="4">
    <location>
        <begin position="564"/>
        <end position="589"/>
    </location>
</feature>
<dbReference type="SMART" id="SM00320">
    <property type="entry name" value="WD40"/>
    <property type="match status" value="5"/>
</dbReference>
<dbReference type="PROSITE" id="PS00678">
    <property type="entry name" value="WD_REPEATS_1"/>
    <property type="match status" value="1"/>
</dbReference>
<dbReference type="Proteomes" id="UP000799439">
    <property type="component" value="Unassembled WGS sequence"/>
</dbReference>
<dbReference type="InterPro" id="IPR019775">
    <property type="entry name" value="WD40_repeat_CS"/>
</dbReference>
<evidence type="ECO:0000256" key="2">
    <source>
        <dbReference type="ARBA" id="ARBA00022737"/>
    </source>
</evidence>
<evidence type="ECO:0000313" key="5">
    <source>
        <dbReference type="EMBL" id="KAF2158006.1"/>
    </source>
</evidence>
<feature type="repeat" description="WD" evidence="3">
    <location>
        <begin position="94"/>
        <end position="129"/>
    </location>
</feature>
<dbReference type="PANTHER" id="PTHR16017:SF0">
    <property type="entry name" value="WD REPEAT-CONTAINING PROTEIN 70"/>
    <property type="match status" value="1"/>
</dbReference>
<dbReference type="Pfam" id="PF00400">
    <property type="entry name" value="WD40"/>
    <property type="match status" value="4"/>
</dbReference>
<dbReference type="PROSITE" id="PS50294">
    <property type="entry name" value="WD_REPEATS_REGION"/>
    <property type="match status" value="1"/>
</dbReference>
<dbReference type="InterPro" id="IPR036322">
    <property type="entry name" value="WD40_repeat_dom_sf"/>
</dbReference>
<dbReference type="SUPFAM" id="SSF50978">
    <property type="entry name" value="WD40 repeat-like"/>
    <property type="match status" value="1"/>
</dbReference>
<evidence type="ECO:0000256" key="1">
    <source>
        <dbReference type="ARBA" id="ARBA00022574"/>
    </source>
</evidence>
<evidence type="ECO:0000256" key="4">
    <source>
        <dbReference type="SAM" id="MobiDB-lite"/>
    </source>
</evidence>
<accession>A0A9P4MSZ9</accession>
<evidence type="ECO:0000256" key="3">
    <source>
        <dbReference type="PROSITE-ProRule" id="PRU00221"/>
    </source>
</evidence>
<sequence>MSANGDGDIDVSDEALQKFLGTSSFGRQDRRADPDRQIEQSRLQKHAALKVKSDSGSQSASEASDKDESDASSNSDPDSDDDEPEFPVTHSIKLPTHTRAVTAATLDPSGVRMVTGSLDSTLKFHDLSSLTPSTIRAFKSVDPSNPKPTASSNAESHAIHSVAFNPLSPSTLLVIDATAQPKILDRDGNVLSEFVKGDMYLRDMNNTKGHVSETTSGVWHPTRKEIVVTAGTDSTLRIWDIERPRQQSEVVVFKSKAAGSAGRSRMTAVVWGAQSGDGAQNALVGAALDGTLVLYQGEGPYSRPAAEIRGAHKPGTWTGGIDISPDGRLVVTRGGDDTIKVWDLRKFKTPVNTVQHESTSSQYPTSNIRFSPSGGNIITGGADGSLYILNPATLRPEATTPVTPDKPLITVLWHQKLNQIVAGSANAETHILYNPEISNNGAKLIMSKAPKRRHIDDDPSLTTDMSQGIASDAIIVPGGTIPSSASFASRHPNVGLTASGKSRDPRRPHQPATTPFAKSNPDEGYVRNQIPLSSMRDEDPREALLKYADKAKNDPVFTAAWSKTQPKTIYGDLSDEDEDEERESKRIKK</sequence>
<gene>
    <name evidence="5" type="ORF">K461DRAFT_28381</name>
</gene>
<name>A0A9P4MSZ9_9PEZI</name>
<dbReference type="EMBL" id="ML996081">
    <property type="protein sequence ID" value="KAF2158006.1"/>
    <property type="molecule type" value="Genomic_DNA"/>
</dbReference>